<feature type="domain" description="Tc1-like transposase DDE" evidence="1">
    <location>
        <begin position="10"/>
        <end position="59"/>
    </location>
</feature>
<keyword evidence="3" id="KW-1185">Reference proteome</keyword>
<comment type="caution">
    <text evidence="2">The sequence shown here is derived from an EMBL/GenBank/DDBJ whole genome shotgun (WGS) entry which is preliminary data.</text>
</comment>
<evidence type="ECO:0000259" key="1">
    <source>
        <dbReference type="Pfam" id="PF13358"/>
    </source>
</evidence>
<dbReference type="Gene3D" id="3.30.420.10">
    <property type="entry name" value="Ribonuclease H-like superfamily/Ribonuclease H"/>
    <property type="match status" value="1"/>
</dbReference>
<accession>A0ABD2NNQ6</accession>
<evidence type="ECO:0000313" key="2">
    <source>
        <dbReference type="EMBL" id="KAL3280225.1"/>
    </source>
</evidence>
<dbReference type="EMBL" id="JABFTP020000124">
    <property type="protein sequence ID" value="KAL3280225.1"/>
    <property type="molecule type" value="Genomic_DNA"/>
</dbReference>
<dbReference type="Pfam" id="PF13358">
    <property type="entry name" value="DDE_3"/>
    <property type="match status" value="1"/>
</dbReference>
<protein>
    <recommendedName>
        <fullName evidence="1">Tc1-like transposase DDE domain-containing protein</fullName>
    </recommendedName>
</protein>
<sequence>MGQNPLFQQDNAPPHRERVVLNVLEEPSCSPDLNPIERVWDTLKRNLLRQNVFHHEQELRLADQGAWNDLDQNVIDNLILSMPRRCQSVINNRGGPSGY</sequence>
<proteinExistence type="predicted"/>
<dbReference type="AlphaFoldDB" id="A0ABD2NNQ6"/>
<reference evidence="2 3" key="1">
    <citation type="journal article" date="2021" name="BMC Biol.">
        <title>Horizontally acquired antibacterial genes associated with adaptive radiation of ladybird beetles.</title>
        <authorList>
            <person name="Li H.S."/>
            <person name="Tang X.F."/>
            <person name="Huang Y.H."/>
            <person name="Xu Z.Y."/>
            <person name="Chen M.L."/>
            <person name="Du X.Y."/>
            <person name="Qiu B.Y."/>
            <person name="Chen P.T."/>
            <person name="Zhang W."/>
            <person name="Slipinski A."/>
            <person name="Escalona H.E."/>
            <person name="Waterhouse R.M."/>
            <person name="Zwick A."/>
            <person name="Pang H."/>
        </authorList>
    </citation>
    <scope>NUCLEOTIDE SEQUENCE [LARGE SCALE GENOMIC DNA]</scope>
    <source>
        <strain evidence="2">SYSU2018</strain>
    </source>
</reference>
<evidence type="ECO:0000313" key="3">
    <source>
        <dbReference type="Proteomes" id="UP001516400"/>
    </source>
</evidence>
<gene>
    <name evidence="2" type="ORF">HHI36_017722</name>
</gene>
<dbReference type="Proteomes" id="UP001516400">
    <property type="component" value="Unassembled WGS sequence"/>
</dbReference>
<name>A0ABD2NNQ6_9CUCU</name>
<dbReference type="InterPro" id="IPR036397">
    <property type="entry name" value="RNaseH_sf"/>
</dbReference>
<organism evidence="2 3">
    <name type="scientific">Cryptolaemus montrouzieri</name>
    <dbReference type="NCBI Taxonomy" id="559131"/>
    <lineage>
        <taxon>Eukaryota</taxon>
        <taxon>Metazoa</taxon>
        <taxon>Ecdysozoa</taxon>
        <taxon>Arthropoda</taxon>
        <taxon>Hexapoda</taxon>
        <taxon>Insecta</taxon>
        <taxon>Pterygota</taxon>
        <taxon>Neoptera</taxon>
        <taxon>Endopterygota</taxon>
        <taxon>Coleoptera</taxon>
        <taxon>Polyphaga</taxon>
        <taxon>Cucujiformia</taxon>
        <taxon>Coccinelloidea</taxon>
        <taxon>Coccinellidae</taxon>
        <taxon>Scymninae</taxon>
        <taxon>Scymnini</taxon>
        <taxon>Cryptolaemus</taxon>
    </lineage>
</organism>
<dbReference type="InterPro" id="IPR038717">
    <property type="entry name" value="Tc1-like_DDE_dom"/>
</dbReference>